<protein>
    <submittedName>
        <fullName evidence="1">Uncharacterized protein</fullName>
    </submittedName>
</protein>
<keyword evidence="2" id="KW-1185">Reference proteome</keyword>
<name>A0ABP6V4X2_9ACTN</name>
<accession>A0ABP6V4X2</accession>
<sequence>MPQQRNALTELVKAHVGAGRRMSTREFSAVAVDPDTGWSPSKTLVGKIIADGGYDVTPQLVGAVAVGLGLDRDIIAAAAHLQVIGYTDAELTKGAPARLIRMIGAEGEPVDESTKAQAVAERWDSEQ</sequence>
<reference evidence="2" key="1">
    <citation type="journal article" date="2019" name="Int. J. Syst. Evol. Microbiol.">
        <title>The Global Catalogue of Microorganisms (GCM) 10K type strain sequencing project: providing services to taxonomists for standard genome sequencing and annotation.</title>
        <authorList>
            <consortium name="The Broad Institute Genomics Platform"/>
            <consortium name="The Broad Institute Genome Sequencing Center for Infectious Disease"/>
            <person name="Wu L."/>
            <person name="Ma J."/>
        </authorList>
    </citation>
    <scope>NUCLEOTIDE SEQUENCE [LARGE SCALE GENOMIC DNA]</scope>
    <source>
        <strain evidence="2">JCM 17656</strain>
    </source>
</reference>
<dbReference type="Proteomes" id="UP001500707">
    <property type="component" value="Unassembled WGS sequence"/>
</dbReference>
<dbReference type="EMBL" id="BAABCE010000001">
    <property type="protein sequence ID" value="GAA3527411.1"/>
    <property type="molecule type" value="Genomic_DNA"/>
</dbReference>
<proteinExistence type="predicted"/>
<dbReference type="RefSeq" id="WP_346180145.1">
    <property type="nucleotide sequence ID" value="NZ_BAABCE010000001.1"/>
</dbReference>
<evidence type="ECO:0000313" key="1">
    <source>
        <dbReference type="EMBL" id="GAA3527411.1"/>
    </source>
</evidence>
<comment type="caution">
    <text evidence="1">The sequence shown here is derived from an EMBL/GenBank/DDBJ whole genome shotgun (WGS) entry which is preliminary data.</text>
</comment>
<organism evidence="1 2">
    <name type="scientific">Streptomyces osmaniensis</name>
    <dbReference type="NCBI Taxonomy" id="593134"/>
    <lineage>
        <taxon>Bacteria</taxon>
        <taxon>Bacillati</taxon>
        <taxon>Actinomycetota</taxon>
        <taxon>Actinomycetes</taxon>
        <taxon>Kitasatosporales</taxon>
        <taxon>Streptomycetaceae</taxon>
        <taxon>Streptomyces</taxon>
    </lineage>
</organism>
<gene>
    <name evidence="1" type="ORF">GCM10022295_06830</name>
</gene>
<evidence type="ECO:0000313" key="2">
    <source>
        <dbReference type="Proteomes" id="UP001500707"/>
    </source>
</evidence>